<feature type="transmembrane region" description="Helical" evidence="1">
    <location>
        <begin position="102"/>
        <end position="123"/>
    </location>
</feature>
<dbReference type="Pfam" id="PF04854">
    <property type="entry name" value="DUF624"/>
    <property type="match status" value="1"/>
</dbReference>
<dbReference type="RefSeq" id="WP_040375373.1">
    <property type="nucleotide sequence ID" value="NZ_CP068053.1"/>
</dbReference>
<protein>
    <submittedName>
        <fullName evidence="2">DUF624 domain-containing protein</fullName>
    </submittedName>
</protein>
<gene>
    <name evidence="2" type="ORF">I6J18_00310</name>
</gene>
<feature type="transmembrane region" description="Helical" evidence="1">
    <location>
        <begin position="129"/>
        <end position="150"/>
    </location>
</feature>
<name>A0A974NM49_PERPY</name>
<feature type="transmembrane region" description="Helical" evidence="1">
    <location>
        <begin position="197"/>
        <end position="219"/>
    </location>
</feature>
<evidence type="ECO:0000313" key="2">
    <source>
        <dbReference type="EMBL" id="QQT00437.1"/>
    </source>
</evidence>
<organism evidence="2 3">
    <name type="scientific">Peribacillus psychrosaccharolyticus</name>
    <name type="common">Bacillus psychrosaccharolyticus</name>
    <dbReference type="NCBI Taxonomy" id="1407"/>
    <lineage>
        <taxon>Bacteria</taxon>
        <taxon>Bacillati</taxon>
        <taxon>Bacillota</taxon>
        <taxon>Bacilli</taxon>
        <taxon>Bacillales</taxon>
        <taxon>Bacillaceae</taxon>
        <taxon>Peribacillus</taxon>
    </lineage>
</organism>
<keyword evidence="1" id="KW-1133">Transmembrane helix</keyword>
<evidence type="ECO:0000313" key="3">
    <source>
        <dbReference type="Proteomes" id="UP000595254"/>
    </source>
</evidence>
<dbReference type="InterPro" id="IPR006938">
    <property type="entry name" value="DUF624"/>
</dbReference>
<sequence>MELGNMMGGFYKVSVWVLRFLLTNLIWLLFNVPIVLVGMNFLSADLSDLLVLTLTIAVLAPFILFPATTALFGVVRKWVMGDAEIPIFTTFLTCYKENYLRSMIGGVVFGLVWIGWAMNYYLFVYENPGLAVVIYSLFTMILFTWTVYFFSYNVHFEVPFLTSVKNSFILAVGRPFSVLGVVMVNGVIVYISTTLTFLFPFFIGSITAFLSFMFFYRLAQKAIYQQSAKPVMQEL</sequence>
<dbReference type="EMBL" id="CP068053">
    <property type="protein sequence ID" value="QQT00437.1"/>
    <property type="molecule type" value="Genomic_DNA"/>
</dbReference>
<accession>A0A974NM49</accession>
<feature type="transmembrane region" description="Helical" evidence="1">
    <location>
        <begin position="171"/>
        <end position="191"/>
    </location>
</feature>
<proteinExistence type="predicted"/>
<feature type="transmembrane region" description="Helical" evidence="1">
    <location>
        <begin position="20"/>
        <end position="42"/>
    </location>
</feature>
<evidence type="ECO:0000256" key="1">
    <source>
        <dbReference type="SAM" id="Phobius"/>
    </source>
</evidence>
<dbReference type="Proteomes" id="UP000595254">
    <property type="component" value="Chromosome"/>
</dbReference>
<keyword evidence="3" id="KW-1185">Reference proteome</keyword>
<dbReference type="KEGG" id="ppsr:I6J18_00310"/>
<keyword evidence="1" id="KW-0812">Transmembrane</keyword>
<feature type="transmembrane region" description="Helical" evidence="1">
    <location>
        <begin position="49"/>
        <end position="72"/>
    </location>
</feature>
<keyword evidence="1" id="KW-0472">Membrane</keyword>
<dbReference type="AlphaFoldDB" id="A0A974NM49"/>
<reference evidence="2 3" key="1">
    <citation type="submission" date="2021-01" db="EMBL/GenBank/DDBJ databases">
        <title>FDA dAtabase for Regulatory Grade micrObial Sequences (FDA-ARGOS): Supporting development and validation of Infectious Disease Dx tests.</title>
        <authorList>
            <person name="Nelson B."/>
            <person name="Plummer A."/>
            <person name="Tallon L."/>
            <person name="Sadzewicz L."/>
            <person name="Zhao X."/>
            <person name="Boylan J."/>
            <person name="Ott S."/>
            <person name="Bowen H."/>
            <person name="Vavikolanu K."/>
            <person name="Mehta A."/>
            <person name="Aluvathingal J."/>
            <person name="Nadendla S."/>
            <person name="Myers T."/>
            <person name="Yan Y."/>
            <person name="Sichtig H."/>
        </authorList>
    </citation>
    <scope>NUCLEOTIDE SEQUENCE [LARGE SCALE GENOMIC DNA]</scope>
    <source>
        <strain evidence="2 3">FDAARGOS_1161</strain>
    </source>
</reference>